<name>A0A844FCL1_CLOSV</name>
<dbReference type="RefSeq" id="WP_154322017.1">
    <property type="nucleotide sequence ID" value="NZ_CAMBVY010000042.1"/>
</dbReference>
<dbReference type="CDD" id="cd01427">
    <property type="entry name" value="HAD_like"/>
    <property type="match status" value="1"/>
</dbReference>
<organism evidence="1 2">
    <name type="scientific">Clostridium scindens (strain JCM 10418 / VPI 12708)</name>
    <dbReference type="NCBI Taxonomy" id="29347"/>
    <lineage>
        <taxon>Bacteria</taxon>
        <taxon>Bacillati</taxon>
        <taxon>Bacillota</taxon>
        <taxon>Clostridia</taxon>
        <taxon>Lachnospirales</taxon>
        <taxon>Lachnospiraceae</taxon>
    </lineage>
</organism>
<dbReference type="InterPro" id="IPR036412">
    <property type="entry name" value="HAD-like_sf"/>
</dbReference>
<protein>
    <submittedName>
        <fullName evidence="1">HAD family hydrolase</fullName>
    </submittedName>
</protein>
<dbReference type="AlphaFoldDB" id="A0A844FCL1"/>
<dbReference type="Gene3D" id="3.40.50.1000">
    <property type="entry name" value="HAD superfamily/HAD-like"/>
    <property type="match status" value="1"/>
</dbReference>
<comment type="caution">
    <text evidence="1">The sequence shown here is derived from an EMBL/GenBank/DDBJ whole genome shotgun (WGS) entry which is preliminary data.</text>
</comment>
<dbReference type="EMBL" id="VUMB01000030">
    <property type="protein sequence ID" value="MSS41275.1"/>
    <property type="molecule type" value="Genomic_DNA"/>
</dbReference>
<accession>A0A844FCL1</accession>
<evidence type="ECO:0000313" key="1">
    <source>
        <dbReference type="EMBL" id="MSS41275.1"/>
    </source>
</evidence>
<dbReference type="GO" id="GO:0016787">
    <property type="term" value="F:hydrolase activity"/>
    <property type="evidence" value="ECO:0007669"/>
    <property type="project" value="UniProtKB-KW"/>
</dbReference>
<evidence type="ECO:0000313" key="2">
    <source>
        <dbReference type="Proteomes" id="UP000462363"/>
    </source>
</evidence>
<gene>
    <name evidence="1" type="ORF">FYJ37_13195</name>
</gene>
<dbReference type="InterPro" id="IPR023214">
    <property type="entry name" value="HAD_sf"/>
</dbReference>
<keyword evidence="1" id="KW-0378">Hydrolase</keyword>
<dbReference type="Proteomes" id="UP000462363">
    <property type="component" value="Unassembled WGS sequence"/>
</dbReference>
<dbReference type="SUPFAM" id="SSF56784">
    <property type="entry name" value="HAD-like"/>
    <property type="match status" value="1"/>
</dbReference>
<reference evidence="1 2" key="1">
    <citation type="submission" date="2019-08" db="EMBL/GenBank/DDBJ databases">
        <title>In-depth cultivation of the pig gut microbiome towards novel bacterial diversity and tailored functional studies.</title>
        <authorList>
            <person name="Wylensek D."/>
            <person name="Hitch T.C.A."/>
            <person name="Clavel T."/>
        </authorList>
    </citation>
    <scope>NUCLEOTIDE SEQUENCE [LARGE SCALE GENOMIC DNA]</scope>
    <source>
        <strain evidence="1 2">BL-389-WT-3D</strain>
    </source>
</reference>
<sequence>MQYKAIFFDWDGTAVKSRKEPVDSVVELMKKLLSKDVKMIIISGTTYDKIADGKLHEYFTKQELGNLYLGLGRGAHNYSFKEGKPLLHKEFLPSQEEKLKIHGSVFLLHQHLLREYGLDSDIVFTRPNYCKLDLMVNHDRSDNLFLQEGETEMLQDILHKHGIREGLIELMKLAEDFGKKNGITIKATTDAKYLEAGLTTKSDNVDYFVENVLKPENINMKECCFWGDEFIYLDKGIPGSDAYMITEKTRIAEFYDVSEIDAERPEEVKRLGGGTMQFHLFLKQQFERK</sequence>
<proteinExistence type="predicted"/>